<protein>
    <submittedName>
        <fullName evidence="2">Uncharacterized protein</fullName>
    </submittedName>
</protein>
<sequence length="163" mass="18129">MNLFDRFKSRKHVSHPDRALLRADAAAVDDYERMLRTAPPATLERIHAEAFERLTPAQLDVLFERFVSRAESAAERPRDARPRSLAKAAARAESRRPGAIGRLLSPDETGSAEHKASVDDARGWVGYSLVDTIALYAVSSAVWEAWEVDAPGGIIWGDVDDWF</sequence>
<dbReference type="EMBL" id="CP042305">
    <property type="protein sequence ID" value="QDZ15423.1"/>
    <property type="molecule type" value="Genomic_DNA"/>
</dbReference>
<reference evidence="2 3" key="1">
    <citation type="submission" date="2019-07" db="EMBL/GenBank/DDBJ databases">
        <title>Full genome sequence of Humibacter sp. WJ7-1.</title>
        <authorList>
            <person name="Im W.-T."/>
        </authorList>
    </citation>
    <scope>NUCLEOTIDE SEQUENCE [LARGE SCALE GENOMIC DNA]</scope>
    <source>
        <strain evidence="2 3">WJ7-1</strain>
    </source>
</reference>
<feature type="region of interest" description="Disordered" evidence="1">
    <location>
        <begin position="71"/>
        <end position="116"/>
    </location>
</feature>
<feature type="compositionally biased region" description="Basic and acidic residues" evidence="1">
    <location>
        <begin position="71"/>
        <end position="82"/>
    </location>
</feature>
<dbReference type="KEGG" id="huw:FPZ11_12245"/>
<dbReference type="Proteomes" id="UP000320216">
    <property type="component" value="Chromosome"/>
</dbReference>
<gene>
    <name evidence="2" type="ORF">FPZ11_12245</name>
</gene>
<accession>A0A5B8M503</accession>
<evidence type="ECO:0000313" key="3">
    <source>
        <dbReference type="Proteomes" id="UP000320216"/>
    </source>
</evidence>
<dbReference type="AlphaFoldDB" id="A0A5B8M503"/>
<evidence type="ECO:0000256" key="1">
    <source>
        <dbReference type="SAM" id="MobiDB-lite"/>
    </source>
</evidence>
<proteinExistence type="predicted"/>
<keyword evidence="3" id="KW-1185">Reference proteome</keyword>
<organism evidence="2 3">
    <name type="scientific">Humibacter ginsenosidimutans</name>
    <dbReference type="NCBI Taxonomy" id="2599293"/>
    <lineage>
        <taxon>Bacteria</taxon>
        <taxon>Bacillati</taxon>
        <taxon>Actinomycetota</taxon>
        <taxon>Actinomycetes</taxon>
        <taxon>Micrococcales</taxon>
        <taxon>Microbacteriaceae</taxon>
        <taxon>Humibacter</taxon>
    </lineage>
</organism>
<name>A0A5B8M503_9MICO</name>
<dbReference type="RefSeq" id="WP_146321285.1">
    <property type="nucleotide sequence ID" value="NZ_CP042305.1"/>
</dbReference>
<dbReference type="OrthoDB" id="5520269at2"/>
<evidence type="ECO:0000313" key="2">
    <source>
        <dbReference type="EMBL" id="QDZ15423.1"/>
    </source>
</evidence>